<dbReference type="AlphaFoldDB" id="N0BFC1"/>
<dbReference type="Proteomes" id="UP000013307">
    <property type="component" value="Chromosome"/>
</dbReference>
<reference evidence="1 2" key="1">
    <citation type="journal article" date="2013" name="Genome Announc.">
        <title>Complete Genome Sequence of the Thermophilic and Facultatively Chemolithoautotrophic Sulfate Reducer Archaeoglobus sulfaticallidus Strain PM70-1T.</title>
        <authorList>
            <person name="Stokke R."/>
            <person name="Hocking W.P."/>
            <person name="Steinsbu B.O."/>
            <person name="Steen I.H."/>
        </authorList>
    </citation>
    <scope>NUCLEOTIDE SEQUENCE [LARGE SCALE GENOMIC DNA]</scope>
    <source>
        <strain evidence="1">PM70-1</strain>
    </source>
</reference>
<dbReference type="HOGENOM" id="CLU_890270_0_0_2"/>
<name>N0BFC1_9EURY</name>
<organism evidence="1 2">
    <name type="scientific">Archaeoglobus sulfaticallidus PM70-1</name>
    <dbReference type="NCBI Taxonomy" id="387631"/>
    <lineage>
        <taxon>Archaea</taxon>
        <taxon>Methanobacteriati</taxon>
        <taxon>Methanobacteriota</taxon>
        <taxon>Archaeoglobi</taxon>
        <taxon>Archaeoglobales</taxon>
        <taxon>Archaeoglobaceae</taxon>
        <taxon>Archaeoglobus</taxon>
    </lineage>
</organism>
<protein>
    <submittedName>
        <fullName evidence="1">Uncharacterized protein</fullName>
    </submittedName>
</protein>
<gene>
    <name evidence="1" type="ORF">Asulf_00953</name>
</gene>
<dbReference type="EMBL" id="CP005290">
    <property type="protein sequence ID" value="AGK60957.1"/>
    <property type="molecule type" value="Genomic_DNA"/>
</dbReference>
<dbReference type="STRING" id="387631.Asulf_00953"/>
<keyword evidence="2" id="KW-1185">Reference proteome</keyword>
<dbReference type="KEGG" id="ast:Asulf_00953"/>
<evidence type="ECO:0000313" key="2">
    <source>
        <dbReference type="Proteomes" id="UP000013307"/>
    </source>
</evidence>
<accession>N0BFC1</accession>
<dbReference type="eggNOG" id="arCOG07960">
    <property type="taxonomic scope" value="Archaea"/>
</dbReference>
<sequence length="312" mass="36177">MIRGGNEIISKSVEAIKNDGFYFIGITGEKGNGKSTLGWWLEKEILSKVGYELDFVKDMDKLLNHLIFTIDDFFSIKKRDTVKWDDGRVCVAIWDDFGLHTSSYAFLRGEGDKVSDFVEMFEVVRENIAVLIVTAATFDLIPPKIRNSPNIVLDVYRRGRAKVYNKKRLLWFELVWKAFKSEITFDDVPKQFYNEYRKIKAKAIDAKRMMRVIKLEEKAEKLASKLTKSDWENTELLIAYGICDIFGNITNFGELVKKYYNGGNGRSGSDVLKMSFRKFVEEYRQCGLKGDNNKLLRFYNRLKEVGYVEEVS</sequence>
<proteinExistence type="predicted"/>
<evidence type="ECO:0000313" key="1">
    <source>
        <dbReference type="EMBL" id="AGK60957.1"/>
    </source>
</evidence>